<dbReference type="EMBL" id="NEVQ01000013">
    <property type="protein sequence ID" value="OZI56091.1"/>
    <property type="molecule type" value="Genomic_DNA"/>
</dbReference>
<evidence type="ECO:0000256" key="1">
    <source>
        <dbReference type="ARBA" id="ARBA00001917"/>
    </source>
</evidence>
<dbReference type="GO" id="GO:0003959">
    <property type="term" value="F:NADPH dehydrogenase activity"/>
    <property type="evidence" value="ECO:0007669"/>
    <property type="project" value="InterPro"/>
</dbReference>
<reference evidence="7 8" key="1">
    <citation type="submission" date="2017-05" db="EMBL/GenBank/DDBJ databases">
        <title>Complete and WGS of Bordetella genogroups.</title>
        <authorList>
            <person name="Spilker T."/>
            <person name="LiPuma J."/>
        </authorList>
    </citation>
    <scope>NUCLEOTIDE SEQUENCE [LARGE SCALE GENOMIC DNA]</scope>
    <source>
        <strain evidence="7 8">AU9919</strain>
    </source>
</reference>
<dbReference type="InterPro" id="IPR013785">
    <property type="entry name" value="Aldolase_TIM"/>
</dbReference>
<name>A0A261U3G5_9BORD</name>
<dbReference type="GO" id="GO:0050661">
    <property type="term" value="F:NADP binding"/>
    <property type="evidence" value="ECO:0007669"/>
    <property type="project" value="InterPro"/>
</dbReference>
<dbReference type="AlphaFoldDB" id="A0A261U3G5"/>
<organism evidence="7 8">
    <name type="scientific">Bordetella genomosp. 4</name>
    <dbReference type="NCBI Taxonomy" id="463044"/>
    <lineage>
        <taxon>Bacteria</taxon>
        <taxon>Pseudomonadati</taxon>
        <taxon>Pseudomonadota</taxon>
        <taxon>Betaproteobacteria</taxon>
        <taxon>Burkholderiales</taxon>
        <taxon>Alcaligenaceae</taxon>
        <taxon>Bordetella</taxon>
    </lineage>
</organism>
<dbReference type="RefSeq" id="WP_094821157.1">
    <property type="nucleotide sequence ID" value="NZ_NEVO01000007.1"/>
</dbReference>
<dbReference type="Proteomes" id="UP000216885">
    <property type="component" value="Unassembled WGS sequence"/>
</dbReference>
<evidence type="ECO:0000259" key="6">
    <source>
        <dbReference type="Pfam" id="PF00724"/>
    </source>
</evidence>
<keyword evidence="2" id="KW-0285">Flavoprotein</keyword>
<dbReference type="PANTHER" id="PTHR43303">
    <property type="entry name" value="NADPH DEHYDROGENASE C23G7.10C-RELATED"/>
    <property type="match status" value="1"/>
</dbReference>
<dbReference type="InterPro" id="IPR001155">
    <property type="entry name" value="OxRdtase_FMN_N"/>
</dbReference>
<evidence type="ECO:0000256" key="3">
    <source>
        <dbReference type="ARBA" id="ARBA00022643"/>
    </source>
</evidence>
<accession>A0A261U3G5</accession>
<evidence type="ECO:0000256" key="5">
    <source>
        <dbReference type="ARBA" id="ARBA00023002"/>
    </source>
</evidence>
<evidence type="ECO:0000256" key="2">
    <source>
        <dbReference type="ARBA" id="ARBA00022630"/>
    </source>
</evidence>
<dbReference type="Pfam" id="PF00724">
    <property type="entry name" value="Oxidored_FMN"/>
    <property type="match status" value="1"/>
</dbReference>
<sequence length="373" mass="40257">MTQDSRASAGPLLFQPISINQLNLANRITVAPMCQYSAVDGLASDWHRMHLGMLGSNGSGLVMLEATAVTEDGRISPGCLGLWGEDQGRALTATLEASRKFSTGAFGIQLSHAGRKGSTQVPFHGGARLDAEQGGWSTLAPSAIPSRPSDTVLPVEMTMDDLAEVRKAFVQAAHRALAAGIELIELHMAHGYLLHQFLSPLANQRSDHYGGSLENRMRYPLEVFDAVRQAIPTEIPLGVRVSATDWVDGGWNEDETEALCQRLLPMGCDFFDISSGGLSAAQKITVHPGYQVPFAARIKKSVSVPVIAVGMITEPDQAEQILQDGSADMVALARQMLFEPHWPWRAAAQLKGQLQIPPQYLRSLTSAPDIAKT</sequence>
<dbReference type="Gene3D" id="3.20.20.70">
    <property type="entry name" value="Aldolase class I"/>
    <property type="match status" value="1"/>
</dbReference>
<protein>
    <submittedName>
        <fullName evidence="7">Oxidoreductase</fullName>
    </submittedName>
</protein>
<comment type="caution">
    <text evidence="7">The sequence shown here is derived from an EMBL/GenBank/DDBJ whole genome shotgun (WGS) entry which is preliminary data.</text>
</comment>
<feature type="domain" description="NADH:flavin oxidoreductase/NADH oxidase N-terminal" evidence="6">
    <location>
        <begin position="13"/>
        <end position="351"/>
    </location>
</feature>
<gene>
    <name evidence="7" type="ORF">CAL20_11625</name>
</gene>
<keyword evidence="8" id="KW-1185">Reference proteome</keyword>
<keyword evidence="3" id="KW-0288">FMN</keyword>
<dbReference type="CDD" id="cd02932">
    <property type="entry name" value="OYE_YqiM_FMN"/>
    <property type="match status" value="1"/>
</dbReference>
<dbReference type="InterPro" id="IPR044152">
    <property type="entry name" value="YqjM-like"/>
</dbReference>
<keyword evidence="4" id="KW-0521">NADP</keyword>
<dbReference type="PANTHER" id="PTHR43303:SF4">
    <property type="entry name" value="NADPH DEHYDROGENASE C23G7.10C-RELATED"/>
    <property type="match status" value="1"/>
</dbReference>
<proteinExistence type="predicted"/>
<evidence type="ECO:0000313" key="7">
    <source>
        <dbReference type="EMBL" id="OZI56091.1"/>
    </source>
</evidence>
<dbReference type="GO" id="GO:0010181">
    <property type="term" value="F:FMN binding"/>
    <property type="evidence" value="ECO:0007669"/>
    <property type="project" value="InterPro"/>
</dbReference>
<dbReference type="SUPFAM" id="SSF51395">
    <property type="entry name" value="FMN-linked oxidoreductases"/>
    <property type="match status" value="1"/>
</dbReference>
<evidence type="ECO:0000313" key="8">
    <source>
        <dbReference type="Proteomes" id="UP000216885"/>
    </source>
</evidence>
<keyword evidence="5" id="KW-0560">Oxidoreductase</keyword>
<evidence type="ECO:0000256" key="4">
    <source>
        <dbReference type="ARBA" id="ARBA00022857"/>
    </source>
</evidence>
<dbReference type="OrthoDB" id="8523426at2"/>
<comment type="cofactor">
    <cofactor evidence="1">
        <name>FMN</name>
        <dbReference type="ChEBI" id="CHEBI:58210"/>
    </cofactor>
</comment>